<dbReference type="OrthoDB" id="5083457at2"/>
<accession>A0A4Y3QP23</accession>
<proteinExistence type="predicted"/>
<gene>
    <name evidence="3" type="ORF">MTE01_21330</name>
</gene>
<name>A0A4Y3QP23_MICTE</name>
<reference evidence="3 4" key="1">
    <citation type="submission" date="2019-06" db="EMBL/GenBank/DDBJ databases">
        <title>Whole genome shotgun sequence of Microbacterium testaceum NBRC 12675.</title>
        <authorList>
            <person name="Hosoyama A."/>
            <person name="Uohara A."/>
            <person name="Ohji S."/>
            <person name="Ichikawa N."/>
        </authorList>
    </citation>
    <scope>NUCLEOTIDE SEQUENCE [LARGE SCALE GENOMIC DNA]</scope>
    <source>
        <strain evidence="3 4">NBRC 12675</strain>
    </source>
</reference>
<evidence type="ECO:0000256" key="2">
    <source>
        <dbReference type="SAM" id="SignalP"/>
    </source>
</evidence>
<dbReference type="PROSITE" id="PS51257">
    <property type="entry name" value="PROKAR_LIPOPROTEIN"/>
    <property type="match status" value="1"/>
</dbReference>
<organism evidence="3 4">
    <name type="scientific">Microbacterium testaceum</name>
    <name type="common">Aureobacterium testaceum</name>
    <name type="synonym">Brevibacterium testaceum</name>
    <dbReference type="NCBI Taxonomy" id="2033"/>
    <lineage>
        <taxon>Bacteria</taxon>
        <taxon>Bacillati</taxon>
        <taxon>Actinomycetota</taxon>
        <taxon>Actinomycetes</taxon>
        <taxon>Micrococcales</taxon>
        <taxon>Microbacteriaceae</taxon>
        <taxon>Microbacterium</taxon>
    </lineage>
</organism>
<dbReference type="Proteomes" id="UP000319525">
    <property type="component" value="Unassembled WGS sequence"/>
</dbReference>
<feature type="chain" id="PRO_5038509804" evidence="2">
    <location>
        <begin position="27"/>
        <end position="222"/>
    </location>
</feature>
<dbReference type="RefSeq" id="WP_141377383.1">
    <property type="nucleotide sequence ID" value="NZ_BJML01000006.1"/>
</dbReference>
<comment type="caution">
    <text evidence="3">The sequence shown here is derived from an EMBL/GenBank/DDBJ whole genome shotgun (WGS) entry which is preliminary data.</text>
</comment>
<evidence type="ECO:0000256" key="1">
    <source>
        <dbReference type="SAM" id="MobiDB-lite"/>
    </source>
</evidence>
<sequence length="222" mass="22328">MRRTIPLLTIAVAAALGLSACVPQPAPEPTTTDAATPSFTPTVKPTATVSPSADASAPASDAVLIVQLDGASIAAGSTLEYSLAAVDAWTAALGIAPTRSAVEGPYGGDSELTALEWPGFTLTVPNDGSTRGASVRVSSPTVAGHPVVTSGGIGVGSTRAEAVAAGATEGFDSTELRLDTRDAPGTQSLQRPGELGRQYVMLVLDGDSIVQIILPANDYSDI</sequence>
<dbReference type="AlphaFoldDB" id="A0A4Y3QP23"/>
<evidence type="ECO:0000313" key="4">
    <source>
        <dbReference type="Proteomes" id="UP000319525"/>
    </source>
</evidence>
<keyword evidence="2" id="KW-0732">Signal</keyword>
<dbReference type="EMBL" id="BJML01000006">
    <property type="protein sequence ID" value="GEB46188.1"/>
    <property type="molecule type" value="Genomic_DNA"/>
</dbReference>
<dbReference type="GeneID" id="57144818"/>
<protein>
    <submittedName>
        <fullName evidence="3">Uncharacterized protein</fullName>
    </submittedName>
</protein>
<feature type="region of interest" description="Disordered" evidence="1">
    <location>
        <begin position="27"/>
        <end position="54"/>
    </location>
</feature>
<feature type="signal peptide" evidence="2">
    <location>
        <begin position="1"/>
        <end position="26"/>
    </location>
</feature>
<evidence type="ECO:0000313" key="3">
    <source>
        <dbReference type="EMBL" id="GEB46188.1"/>
    </source>
</evidence>